<sequence length="44" mass="5121">MFAAYTFFVVFVYLMKLSFKCAVDDTVEVCSFFTLFSVSFVELK</sequence>
<comment type="caution">
    <text evidence="1">The sequence shown here is derived from an EMBL/GenBank/DDBJ whole genome shotgun (WGS) entry which is preliminary data.</text>
</comment>
<dbReference type="HOGENOM" id="CLU_3220191_0_0_10"/>
<evidence type="ECO:0000313" key="2">
    <source>
        <dbReference type="Proteomes" id="UP000005697"/>
    </source>
</evidence>
<dbReference type="Proteomes" id="UP000005697">
    <property type="component" value="Unassembled WGS sequence"/>
</dbReference>
<protein>
    <submittedName>
        <fullName evidence="1">Uncharacterized protein</fullName>
    </submittedName>
</protein>
<dbReference type="AlphaFoldDB" id="F0F6I5"/>
<name>F0F6I5_9BACT</name>
<dbReference type="STRING" id="888743.HMPREF9141_1207"/>
<reference evidence="1 2" key="1">
    <citation type="submission" date="2011-01" db="EMBL/GenBank/DDBJ databases">
        <authorList>
            <person name="Muzny D."/>
            <person name="Qin X."/>
            <person name="Deng J."/>
            <person name="Jiang H."/>
            <person name="Liu Y."/>
            <person name="Qu J."/>
            <person name="Song X.-Z."/>
            <person name="Zhang L."/>
            <person name="Thornton R."/>
            <person name="Coyle M."/>
            <person name="Francisco L."/>
            <person name="Jackson L."/>
            <person name="Javaid M."/>
            <person name="Korchina V."/>
            <person name="Kovar C."/>
            <person name="Mata R."/>
            <person name="Mathew T."/>
            <person name="Ngo R."/>
            <person name="Nguyen L."/>
            <person name="Nguyen N."/>
            <person name="Okwuonu G."/>
            <person name="Ongeri F."/>
            <person name="Pham C."/>
            <person name="Simmons D."/>
            <person name="Wilczek-Boney K."/>
            <person name="Hale W."/>
            <person name="Jakkamsetti A."/>
            <person name="Pham P."/>
            <person name="Ruth R."/>
            <person name="San Lucas F."/>
            <person name="Warren J."/>
            <person name="Zhang J."/>
            <person name="Zhao Z."/>
            <person name="Zhou C."/>
            <person name="Zhu D."/>
            <person name="Lee S."/>
            <person name="Bess C."/>
            <person name="Blankenburg K."/>
            <person name="Forbes L."/>
            <person name="Fu Q."/>
            <person name="Gubbala S."/>
            <person name="Hirani K."/>
            <person name="Jayaseelan J.C."/>
            <person name="Lara F."/>
            <person name="Munidasa M."/>
            <person name="Palculict T."/>
            <person name="Patil S."/>
            <person name="Pu L.-L."/>
            <person name="Saada N."/>
            <person name="Tang L."/>
            <person name="Weissenberger G."/>
            <person name="Zhu Y."/>
            <person name="Hemphill L."/>
            <person name="Shang Y."/>
            <person name="Youmans B."/>
            <person name="Ayvaz T."/>
            <person name="Ross M."/>
            <person name="Santibanez J."/>
            <person name="Aqrawi P."/>
            <person name="Gross S."/>
            <person name="Joshi V."/>
            <person name="Fowler G."/>
            <person name="Nazareth L."/>
            <person name="Reid J."/>
            <person name="Worley K."/>
            <person name="Petrosino J."/>
            <person name="Highlander S."/>
            <person name="Gibbs R."/>
        </authorList>
    </citation>
    <scope>NUCLEOTIDE SEQUENCE [LARGE SCALE GENOMIC DNA]</scope>
    <source>
        <strain evidence="1 2">DSM 16608</strain>
    </source>
</reference>
<organism evidence="1 2">
    <name type="scientific">Prevotella multiformis DSM 16608</name>
    <dbReference type="NCBI Taxonomy" id="888743"/>
    <lineage>
        <taxon>Bacteria</taxon>
        <taxon>Pseudomonadati</taxon>
        <taxon>Bacteroidota</taxon>
        <taxon>Bacteroidia</taxon>
        <taxon>Bacteroidales</taxon>
        <taxon>Prevotellaceae</taxon>
        <taxon>Prevotella</taxon>
    </lineage>
</organism>
<proteinExistence type="predicted"/>
<accession>F0F6I5</accession>
<evidence type="ECO:0000313" key="1">
    <source>
        <dbReference type="EMBL" id="EGC20267.1"/>
    </source>
</evidence>
<gene>
    <name evidence="1" type="ORF">HMPREF9141_1207</name>
</gene>
<keyword evidence="2" id="KW-1185">Reference proteome</keyword>
<dbReference type="EMBL" id="AEWX01000017">
    <property type="protein sequence ID" value="EGC20267.1"/>
    <property type="molecule type" value="Genomic_DNA"/>
</dbReference>